<dbReference type="Proteomes" id="UP000501690">
    <property type="component" value="Linkage Group LG9"/>
</dbReference>
<evidence type="ECO:0000313" key="1">
    <source>
        <dbReference type="EMBL" id="QCE06212.1"/>
    </source>
</evidence>
<dbReference type="AlphaFoldDB" id="A0A4D6MZW0"/>
<proteinExistence type="predicted"/>
<sequence>MASETLGTWRHVSPARRNLLPDRRLAGDTCRQLPSVFDAIVCKCHLAGQPSLPGATRFQSHCNSEFRLTALESCQAITQWQNIGYFGCVWSTVLW</sequence>
<protein>
    <submittedName>
        <fullName evidence="1">Uncharacterized protein</fullName>
    </submittedName>
</protein>
<name>A0A4D6MZW0_VIGUN</name>
<reference evidence="1 2" key="1">
    <citation type="submission" date="2019-04" db="EMBL/GenBank/DDBJ databases">
        <title>An improved genome assembly and genetic linkage map for asparagus bean, Vigna unguiculata ssp. sesquipedialis.</title>
        <authorList>
            <person name="Xia Q."/>
            <person name="Zhang R."/>
            <person name="Dong Y."/>
        </authorList>
    </citation>
    <scope>NUCLEOTIDE SEQUENCE [LARGE SCALE GENOMIC DNA]</scope>
    <source>
        <tissue evidence="1">Leaf</tissue>
    </source>
</reference>
<gene>
    <name evidence="1" type="ORF">DEO72_LG9g1223</name>
</gene>
<accession>A0A4D6MZW0</accession>
<dbReference type="EMBL" id="CP039353">
    <property type="protein sequence ID" value="QCE06212.1"/>
    <property type="molecule type" value="Genomic_DNA"/>
</dbReference>
<organism evidence="1 2">
    <name type="scientific">Vigna unguiculata</name>
    <name type="common">Cowpea</name>
    <dbReference type="NCBI Taxonomy" id="3917"/>
    <lineage>
        <taxon>Eukaryota</taxon>
        <taxon>Viridiplantae</taxon>
        <taxon>Streptophyta</taxon>
        <taxon>Embryophyta</taxon>
        <taxon>Tracheophyta</taxon>
        <taxon>Spermatophyta</taxon>
        <taxon>Magnoliopsida</taxon>
        <taxon>eudicotyledons</taxon>
        <taxon>Gunneridae</taxon>
        <taxon>Pentapetalae</taxon>
        <taxon>rosids</taxon>
        <taxon>fabids</taxon>
        <taxon>Fabales</taxon>
        <taxon>Fabaceae</taxon>
        <taxon>Papilionoideae</taxon>
        <taxon>50 kb inversion clade</taxon>
        <taxon>NPAAA clade</taxon>
        <taxon>indigoferoid/millettioid clade</taxon>
        <taxon>Phaseoleae</taxon>
        <taxon>Vigna</taxon>
    </lineage>
</organism>
<keyword evidence="2" id="KW-1185">Reference proteome</keyword>
<evidence type="ECO:0000313" key="2">
    <source>
        <dbReference type="Proteomes" id="UP000501690"/>
    </source>
</evidence>